<dbReference type="InterPro" id="IPR023828">
    <property type="entry name" value="Peptidase_S8_Ser-AS"/>
</dbReference>
<keyword evidence="9" id="KW-1185">Reference proteome</keyword>
<dbReference type="PANTHER" id="PTHR43806">
    <property type="entry name" value="PEPTIDASE S8"/>
    <property type="match status" value="1"/>
</dbReference>
<dbReference type="InterPro" id="IPR050131">
    <property type="entry name" value="Peptidase_S8_subtilisin-like"/>
</dbReference>
<accession>A0ABQ9RIE7</accession>
<dbReference type="Gene3D" id="3.40.50.200">
    <property type="entry name" value="Peptidase S8/S53 domain"/>
    <property type="match status" value="1"/>
</dbReference>
<comment type="similarity">
    <text evidence="1 5">Belongs to the peptidase S8 family.</text>
</comment>
<dbReference type="GeneID" id="85404022"/>
<evidence type="ECO:0000256" key="5">
    <source>
        <dbReference type="PROSITE-ProRule" id="PRU01240"/>
    </source>
</evidence>
<keyword evidence="2" id="KW-0645">Protease</keyword>
<evidence type="ECO:0000256" key="2">
    <source>
        <dbReference type="ARBA" id="ARBA00022670"/>
    </source>
</evidence>
<dbReference type="EMBL" id="MLFU01000009">
    <property type="protein sequence ID" value="KAK1504446.1"/>
    <property type="molecule type" value="Genomic_DNA"/>
</dbReference>
<evidence type="ECO:0000256" key="6">
    <source>
        <dbReference type="SAM" id="MobiDB-lite"/>
    </source>
</evidence>
<evidence type="ECO:0000256" key="4">
    <source>
        <dbReference type="ARBA" id="ARBA00022825"/>
    </source>
</evidence>
<sequence>MQASNSSIMSDEVRDVKIGNKSFRYQSGRAENLALHTISNKGANQPSTGRYVYWRPIDTHKPVVVYVMEKDIAMRLETEGGVKEEHLDFPVPYESQKLRLGLENGTILRPNVSFYKTEYEQVQQKRGIEDKRSSHGSKVVSLIAGQKFGAARECEIFVVGRKEAGATATEALQINEERQEKSKVDEKVKEKSEKTQSERGSESSKVIYDWTEGLDQVRKQFLSEKKRKPELSGIMNISVGFMTTKERRKALSSVLEAGIIVVAAAGNDNLMDLPESMEDKRVIVIGGLDRHGKRWVEDETEGSNYGKRVDYWIQAQLKSSGGATEPVDVEGTSFSTPIAVGVIARMLSSGQASTGQEVRVLLDQWAQLEGGVKHLRNGPGL</sequence>
<feature type="region of interest" description="Disordered" evidence="6">
    <location>
        <begin position="177"/>
        <end position="202"/>
    </location>
</feature>
<dbReference type="PROSITE" id="PS51892">
    <property type="entry name" value="SUBTILASE"/>
    <property type="match status" value="1"/>
</dbReference>
<proteinExistence type="inferred from homology"/>
<evidence type="ECO:0000259" key="7">
    <source>
        <dbReference type="Pfam" id="PF00082"/>
    </source>
</evidence>
<gene>
    <name evidence="8" type="ORF">CTAM01_03753</name>
</gene>
<dbReference type="Proteomes" id="UP001227543">
    <property type="component" value="Unassembled WGS sequence"/>
</dbReference>
<keyword evidence="3" id="KW-0378">Hydrolase</keyword>
<comment type="caution">
    <text evidence="8">The sequence shown here is derived from an EMBL/GenBank/DDBJ whole genome shotgun (WGS) entry which is preliminary data.</text>
</comment>
<organism evidence="8 9">
    <name type="scientific">Colletotrichum tamarilloi</name>
    <dbReference type="NCBI Taxonomy" id="1209934"/>
    <lineage>
        <taxon>Eukaryota</taxon>
        <taxon>Fungi</taxon>
        <taxon>Dikarya</taxon>
        <taxon>Ascomycota</taxon>
        <taxon>Pezizomycotina</taxon>
        <taxon>Sordariomycetes</taxon>
        <taxon>Hypocreomycetidae</taxon>
        <taxon>Glomerellales</taxon>
        <taxon>Glomerellaceae</taxon>
        <taxon>Colletotrichum</taxon>
        <taxon>Colletotrichum acutatum species complex</taxon>
    </lineage>
</organism>
<evidence type="ECO:0000313" key="8">
    <source>
        <dbReference type="EMBL" id="KAK1504446.1"/>
    </source>
</evidence>
<dbReference type="InterPro" id="IPR000209">
    <property type="entry name" value="Peptidase_S8/S53_dom"/>
</dbReference>
<comment type="caution">
    <text evidence="5">Lacks conserved residue(s) required for the propagation of feature annotation.</text>
</comment>
<evidence type="ECO:0000256" key="3">
    <source>
        <dbReference type="ARBA" id="ARBA00022801"/>
    </source>
</evidence>
<reference evidence="8 9" key="1">
    <citation type="submission" date="2016-10" db="EMBL/GenBank/DDBJ databases">
        <title>The genome sequence of Colletotrichum fioriniae PJ7.</title>
        <authorList>
            <person name="Baroncelli R."/>
        </authorList>
    </citation>
    <scope>NUCLEOTIDE SEQUENCE [LARGE SCALE GENOMIC DNA]</scope>
    <source>
        <strain evidence="8 9">Tom-12</strain>
    </source>
</reference>
<dbReference type="SUPFAM" id="SSF52743">
    <property type="entry name" value="Subtilisin-like"/>
    <property type="match status" value="1"/>
</dbReference>
<protein>
    <submittedName>
        <fullName evidence="8">Oryzin</fullName>
    </submittedName>
</protein>
<evidence type="ECO:0000313" key="9">
    <source>
        <dbReference type="Proteomes" id="UP001227543"/>
    </source>
</evidence>
<name>A0ABQ9RIE7_9PEZI</name>
<dbReference type="InterPro" id="IPR036852">
    <property type="entry name" value="Peptidase_S8/S53_dom_sf"/>
</dbReference>
<keyword evidence="4" id="KW-0720">Serine protease</keyword>
<dbReference type="PANTHER" id="PTHR43806:SF11">
    <property type="entry name" value="CEREVISIN-RELATED"/>
    <property type="match status" value="1"/>
</dbReference>
<evidence type="ECO:0000256" key="1">
    <source>
        <dbReference type="ARBA" id="ARBA00011073"/>
    </source>
</evidence>
<dbReference type="Pfam" id="PF00082">
    <property type="entry name" value="Peptidase_S8"/>
    <property type="match status" value="1"/>
</dbReference>
<dbReference type="RefSeq" id="XP_060385205.1">
    <property type="nucleotide sequence ID" value="XM_060519784.1"/>
</dbReference>
<dbReference type="PROSITE" id="PS00138">
    <property type="entry name" value="SUBTILASE_SER"/>
    <property type="match status" value="1"/>
</dbReference>
<feature type="domain" description="Peptidase S8/S53" evidence="7">
    <location>
        <begin position="114"/>
        <end position="366"/>
    </location>
</feature>